<dbReference type="Proteomes" id="UP000011518">
    <property type="component" value="Unassembled WGS sequence"/>
</dbReference>
<name>L9L998_TUPCH</name>
<organism evidence="1 2">
    <name type="scientific">Tupaia chinensis</name>
    <name type="common">Chinese tree shrew</name>
    <name type="synonym">Tupaia belangeri chinensis</name>
    <dbReference type="NCBI Taxonomy" id="246437"/>
    <lineage>
        <taxon>Eukaryota</taxon>
        <taxon>Metazoa</taxon>
        <taxon>Chordata</taxon>
        <taxon>Craniata</taxon>
        <taxon>Vertebrata</taxon>
        <taxon>Euteleostomi</taxon>
        <taxon>Mammalia</taxon>
        <taxon>Eutheria</taxon>
        <taxon>Euarchontoglires</taxon>
        <taxon>Scandentia</taxon>
        <taxon>Tupaiidae</taxon>
        <taxon>Tupaia</taxon>
    </lineage>
</organism>
<reference evidence="2" key="1">
    <citation type="submission" date="2012-07" db="EMBL/GenBank/DDBJ databases">
        <title>Genome of the Chinese tree shrew, a rising model animal genetically related to primates.</title>
        <authorList>
            <person name="Zhang G."/>
            <person name="Fan Y."/>
            <person name="Yao Y."/>
            <person name="Huang Z."/>
        </authorList>
    </citation>
    <scope>NUCLEOTIDE SEQUENCE [LARGE SCALE GENOMIC DNA]</scope>
</reference>
<sequence length="231" mass="25642">MEDWPRDRLVMLIPVPQKPSEFQQCCSSGPDRASGQYRYSRAEQSASFKDTEHTEGGMRGVKGTVLAMRSAQRLTSLLLSRRAPHYVSSEAEVDKTPMLLTLHLCSPVHAVTTAVLGAVCIAVRCRRMIANTHYRSFLSSECQTVLSHATPEETEAPKNPVIPPYCSVVCDDADGFLHMPLDFGFCLGLANRMHCLETTGKKSEKCICHQLLYAVVGEEEAKDPDFEHTPE</sequence>
<evidence type="ECO:0000313" key="2">
    <source>
        <dbReference type="Proteomes" id="UP000011518"/>
    </source>
</evidence>
<protein>
    <submittedName>
        <fullName evidence="1">Uncharacterized protein</fullName>
    </submittedName>
</protein>
<gene>
    <name evidence="1" type="ORF">TREES_T100015592</name>
</gene>
<dbReference type="AlphaFoldDB" id="L9L998"/>
<accession>L9L998</accession>
<dbReference type="InParanoid" id="L9L998"/>
<evidence type="ECO:0000313" key="1">
    <source>
        <dbReference type="EMBL" id="ELW71239.1"/>
    </source>
</evidence>
<dbReference type="EMBL" id="KB320472">
    <property type="protein sequence ID" value="ELW71239.1"/>
    <property type="molecule type" value="Genomic_DNA"/>
</dbReference>
<proteinExistence type="predicted"/>
<reference evidence="2" key="2">
    <citation type="journal article" date="2013" name="Nat. Commun.">
        <title>Genome of the Chinese tree shrew.</title>
        <authorList>
            <person name="Fan Y."/>
            <person name="Huang Z.Y."/>
            <person name="Cao C.C."/>
            <person name="Chen C.S."/>
            <person name="Chen Y.X."/>
            <person name="Fan D.D."/>
            <person name="He J."/>
            <person name="Hou H.L."/>
            <person name="Hu L."/>
            <person name="Hu X.T."/>
            <person name="Jiang X.T."/>
            <person name="Lai R."/>
            <person name="Lang Y.S."/>
            <person name="Liang B."/>
            <person name="Liao S.G."/>
            <person name="Mu D."/>
            <person name="Ma Y.Y."/>
            <person name="Niu Y.Y."/>
            <person name="Sun X.Q."/>
            <person name="Xia J.Q."/>
            <person name="Xiao J."/>
            <person name="Xiong Z.Q."/>
            <person name="Xu L."/>
            <person name="Yang L."/>
            <person name="Zhang Y."/>
            <person name="Zhao W."/>
            <person name="Zhao X.D."/>
            <person name="Zheng Y.T."/>
            <person name="Zhou J.M."/>
            <person name="Zhu Y.B."/>
            <person name="Zhang G.J."/>
            <person name="Wang J."/>
            <person name="Yao Y.G."/>
        </authorList>
    </citation>
    <scope>NUCLEOTIDE SEQUENCE [LARGE SCALE GENOMIC DNA]</scope>
</reference>
<keyword evidence="2" id="KW-1185">Reference proteome</keyword>